<protein>
    <submittedName>
        <fullName evidence="1">Uncharacterized protein</fullName>
    </submittedName>
</protein>
<accession>A0ABT3D0J7</accession>
<comment type="caution">
    <text evidence="1">The sequence shown here is derived from an EMBL/GenBank/DDBJ whole genome shotgun (WGS) entry which is preliminary data.</text>
</comment>
<organism evidence="1 2">
    <name type="scientific">Reichenbachiella ulvae</name>
    <dbReference type="NCBI Taxonomy" id="2980104"/>
    <lineage>
        <taxon>Bacteria</taxon>
        <taxon>Pseudomonadati</taxon>
        <taxon>Bacteroidota</taxon>
        <taxon>Cytophagia</taxon>
        <taxon>Cytophagales</taxon>
        <taxon>Reichenbachiellaceae</taxon>
        <taxon>Reichenbachiella</taxon>
    </lineage>
</organism>
<dbReference type="Proteomes" id="UP001300692">
    <property type="component" value="Unassembled WGS sequence"/>
</dbReference>
<dbReference type="RefSeq" id="WP_264140389.1">
    <property type="nucleotide sequence ID" value="NZ_JAOYOD010000001.1"/>
</dbReference>
<proteinExistence type="predicted"/>
<dbReference type="EMBL" id="JAOYOD010000001">
    <property type="protein sequence ID" value="MCV9389471.1"/>
    <property type="molecule type" value="Genomic_DNA"/>
</dbReference>
<sequence length="51" mass="5556">MSAFVDGVLTVVSAKSSLSQTDYESIDFLESLKEKNLGAVLNDVEMKEMDA</sequence>
<reference evidence="1 2" key="1">
    <citation type="submission" date="2022-10" db="EMBL/GenBank/DDBJ databases">
        <title>Comparative genomics and taxonomic characterization of three novel marine species of genus Reichenbachiella exhibiting antioxidant and polysaccharide degradation activities.</title>
        <authorList>
            <person name="Muhammad N."/>
            <person name="Lee Y.-J."/>
            <person name="Ko J."/>
            <person name="Kim S.-G."/>
        </authorList>
    </citation>
    <scope>NUCLEOTIDE SEQUENCE [LARGE SCALE GENOMIC DNA]</scope>
    <source>
        <strain evidence="1 2">ABR2-5</strain>
    </source>
</reference>
<name>A0ABT3D0J7_9BACT</name>
<evidence type="ECO:0000313" key="1">
    <source>
        <dbReference type="EMBL" id="MCV9389471.1"/>
    </source>
</evidence>
<keyword evidence="2" id="KW-1185">Reference proteome</keyword>
<gene>
    <name evidence="1" type="ORF">N7U62_22600</name>
</gene>
<evidence type="ECO:0000313" key="2">
    <source>
        <dbReference type="Proteomes" id="UP001300692"/>
    </source>
</evidence>